<dbReference type="SUPFAM" id="SSF53474">
    <property type="entry name" value="alpha/beta-Hydrolases"/>
    <property type="match status" value="1"/>
</dbReference>
<dbReference type="InterPro" id="IPR029058">
    <property type="entry name" value="AB_hydrolase_fold"/>
</dbReference>
<gene>
    <name evidence="2" type="ORF">IAE60_01240</name>
</gene>
<sequence>MLLSRHATPAPDSLTDASTPPVSAAQGDVPETPLPAAPPRLWARVAQRLAGVFAPHHAARQGLLKLDEASAFAGCPRGIEGCPEHRETLSLRGRRVQMVSWGDPRRQPYVLLPPLDATGRDAMAAWVRALTAQGFAVVAFAREGRTVATQTSTLLETAGDMLEVGRRCGEAAAVIGHSLGAMSVVLALHQGLRAKQAILVSAQADPRAALHRFVDRAGMGPRVGARMLALLESRIGQGLDGLQAHRIAPAIGIPVLVVHDLLDDEVPWDEGERFARHLTAARLLTTLDLGHHGVLNDPTVLRDCLRFLKGEAIGDKVVSSPNLPYGVT</sequence>
<proteinExistence type="predicted"/>
<dbReference type="RefSeq" id="WP_187573561.1">
    <property type="nucleotide sequence ID" value="NZ_CP060731.1"/>
</dbReference>
<accession>A0A7G9TDC4</accession>
<dbReference type="AlphaFoldDB" id="A0A7G9TDC4"/>
<feature type="region of interest" description="Disordered" evidence="1">
    <location>
        <begin position="1"/>
        <end position="36"/>
    </location>
</feature>
<dbReference type="EMBL" id="CP060731">
    <property type="protein sequence ID" value="QNN78099.1"/>
    <property type="molecule type" value="Genomic_DNA"/>
</dbReference>
<evidence type="ECO:0000256" key="1">
    <source>
        <dbReference type="SAM" id="MobiDB-lite"/>
    </source>
</evidence>
<organism evidence="2 3">
    <name type="scientific">Pseudoxanthomonas mexicana</name>
    <dbReference type="NCBI Taxonomy" id="128785"/>
    <lineage>
        <taxon>Bacteria</taxon>
        <taxon>Pseudomonadati</taxon>
        <taxon>Pseudomonadota</taxon>
        <taxon>Gammaproteobacteria</taxon>
        <taxon>Lysobacterales</taxon>
        <taxon>Lysobacteraceae</taxon>
        <taxon>Pseudoxanthomonas</taxon>
    </lineage>
</organism>
<evidence type="ECO:0000313" key="3">
    <source>
        <dbReference type="Proteomes" id="UP000515838"/>
    </source>
</evidence>
<keyword evidence="2" id="KW-0378">Hydrolase</keyword>
<name>A0A7G9TDC4_PSEMX</name>
<reference evidence="2 3" key="1">
    <citation type="submission" date="2020-08" db="EMBL/GenBank/DDBJ databases">
        <title>Streptomycin Non-resistant strain, P. mexicana.</title>
        <authorList>
            <person name="Ganesh-Kumar S."/>
            <person name="Zhe T."/>
            <person name="Yu Z."/>
            <person name="Min Y."/>
        </authorList>
    </citation>
    <scope>NUCLEOTIDE SEQUENCE [LARGE SCALE GENOMIC DNA]</scope>
    <source>
        <strain evidence="2 3">GTZY2</strain>
    </source>
</reference>
<dbReference type="Proteomes" id="UP000515838">
    <property type="component" value="Chromosome"/>
</dbReference>
<dbReference type="GO" id="GO:0016787">
    <property type="term" value="F:hydrolase activity"/>
    <property type="evidence" value="ECO:0007669"/>
    <property type="project" value="UniProtKB-KW"/>
</dbReference>
<protein>
    <submittedName>
        <fullName evidence="2">Alpha/beta hydrolase</fullName>
    </submittedName>
</protein>
<dbReference type="GeneID" id="81469568"/>
<evidence type="ECO:0000313" key="2">
    <source>
        <dbReference type="EMBL" id="QNN78099.1"/>
    </source>
</evidence>
<dbReference type="Gene3D" id="3.40.50.1820">
    <property type="entry name" value="alpha/beta hydrolase"/>
    <property type="match status" value="1"/>
</dbReference>